<feature type="domain" description="Glycine transporter" evidence="8">
    <location>
        <begin position="100"/>
        <end position="172"/>
    </location>
</feature>
<keyword evidence="4 7" id="KW-0812">Transmembrane</keyword>
<keyword evidence="6 7" id="KW-0472">Membrane</keyword>
<name>A0A0M4NTS9_9GAMM</name>
<dbReference type="Pfam" id="PF03458">
    <property type="entry name" value="Gly_transporter"/>
    <property type="match status" value="2"/>
</dbReference>
<dbReference type="GO" id="GO:0005886">
    <property type="term" value="C:plasma membrane"/>
    <property type="evidence" value="ECO:0007669"/>
    <property type="project" value="UniProtKB-SubCell"/>
</dbReference>
<evidence type="ECO:0000256" key="3">
    <source>
        <dbReference type="ARBA" id="ARBA00022475"/>
    </source>
</evidence>
<dbReference type="KEGG" id="tho:SP60_04680"/>
<evidence type="ECO:0000256" key="2">
    <source>
        <dbReference type="ARBA" id="ARBA00008193"/>
    </source>
</evidence>
<dbReference type="RefSeq" id="WP_053951524.1">
    <property type="nucleotide sequence ID" value="NZ_CP010552.1"/>
</dbReference>
<evidence type="ECO:0000256" key="5">
    <source>
        <dbReference type="ARBA" id="ARBA00022989"/>
    </source>
</evidence>
<comment type="subcellular location">
    <subcellularLocation>
        <location evidence="1">Cell membrane</location>
        <topology evidence="1">Multi-pass membrane protein</topology>
    </subcellularLocation>
</comment>
<evidence type="ECO:0000256" key="4">
    <source>
        <dbReference type="ARBA" id="ARBA00022692"/>
    </source>
</evidence>
<feature type="domain" description="Glycine transporter" evidence="8">
    <location>
        <begin position="14"/>
        <end position="87"/>
    </location>
</feature>
<dbReference type="PANTHER" id="PTHR30506:SF3">
    <property type="entry name" value="UPF0126 INNER MEMBRANE PROTEIN YADS-RELATED"/>
    <property type="match status" value="1"/>
</dbReference>
<feature type="transmembrane region" description="Helical" evidence="7">
    <location>
        <begin position="181"/>
        <end position="202"/>
    </location>
</feature>
<feature type="transmembrane region" description="Helical" evidence="7">
    <location>
        <begin position="71"/>
        <end position="91"/>
    </location>
</feature>
<gene>
    <name evidence="9" type="ORF">SP60_04680</name>
</gene>
<evidence type="ECO:0000313" key="9">
    <source>
        <dbReference type="EMBL" id="ALE52569.1"/>
    </source>
</evidence>
<dbReference type="PANTHER" id="PTHR30506">
    <property type="entry name" value="INNER MEMBRANE PROTEIN"/>
    <property type="match status" value="1"/>
</dbReference>
<keyword evidence="3" id="KW-1003">Cell membrane</keyword>
<organism evidence="9 10">
    <name type="scientific">Candidatus Thioglobus autotrophicus</name>
    <dbReference type="NCBI Taxonomy" id="1705394"/>
    <lineage>
        <taxon>Bacteria</taxon>
        <taxon>Pseudomonadati</taxon>
        <taxon>Pseudomonadota</taxon>
        <taxon>Gammaproteobacteria</taxon>
        <taxon>Candidatus Pseudothioglobaceae</taxon>
        <taxon>Candidatus Thioglobus</taxon>
    </lineage>
</organism>
<evidence type="ECO:0000259" key="8">
    <source>
        <dbReference type="Pfam" id="PF03458"/>
    </source>
</evidence>
<keyword evidence="10" id="KW-1185">Reference proteome</keyword>
<accession>A0A0M4NTS9</accession>
<evidence type="ECO:0000256" key="1">
    <source>
        <dbReference type="ARBA" id="ARBA00004651"/>
    </source>
</evidence>
<sequence>MNLDVTQELLNSLYWISLVAVVVSSASGVLKAGFRKFDLFGVVIIAITTGLGGGSLRDMLLDIDVFWIQDQIFFIVSLASALIIFIGARFVSISPKFFLIPDAAGLAAFSIAGTMVALTAGAPWLVASFMGVITGTMGGVFRDLLCNETPIVFKSPLYATAAWLGALGFIALVHYEVGVVFSAIIAGLCIFITRLIAIRLNLGLPKFQLKE</sequence>
<dbReference type="STRING" id="1705394.SP60_04680"/>
<dbReference type="OrthoDB" id="9791874at2"/>
<keyword evidence="5 7" id="KW-1133">Transmembrane helix</keyword>
<feature type="transmembrane region" description="Helical" evidence="7">
    <location>
        <begin position="37"/>
        <end position="56"/>
    </location>
</feature>
<dbReference type="EMBL" id="CP010552">
    <property type="protein sequence ID" value="ALE52569.1"/>
    <property type="molecule type" value="Genomic_DNA"/>
</dbReference>
<evidence type="ECO:0000256" key="7">
    <source>
        <dbReference type="SAM" id="Phobius"/>
    </source>
</evidence>
<reference evidence="9 10" key="1">
    <citation type="journal article" date="2015" name="Genome Announc.">
        <title>Genome Sequence of 'Candidatus Thioglobus autotrophica' Strain EF1, a Chemoautotroph from the SUP05 Clade of Marine Gammaproteobacteria.</title>
        <authorList>
            <person name="Shah V."/>
            <person name="Morris R.M."/>
        </authorList>
    </citation>
    <scope>NUCLEOTIDE SEQUENCE [LARGE SCALE GENOMIC DNA]</scope>
    <source>
        <strain evidence="9 10">EF1</strain>
    </source>
</reference>
<feature type="transmembrane region" description="Helical" evidence="7">
    <location>
        <begin position="157"/>
        <end position="175"/>
    </location>
</feature>
<dbReference type="Proteomes" id="UP000058020">
    <property type="component" value="Chromosome"/>
</dbReference>
<feature type="transmembrane region" description="Helical" evidence="7">
    <location>
        <begin position="98"/>
        <end position="118"/>
    </location>
</feature>
<evidence type="ECO:0000313" key="10">
    <source>
        <dbReference type="Proteomes" id="UP000058020"/>
    </source>
</evidence>
<dbReference type="AlphaFoldDB" id="A0A0M4NTS9"/>
<comment type="similarity">
    <text evidence="2">Belongs to the UPF0126 family.</text>
</comment>
<evidence type="ECO:0000256" key="6">
    <source>
        <dbReference type="ARBA" id="ARBA00023136"/>
    </source>
</evidence>
<proteinExistence type="inferred from homology"/>
<feature type="transmembrane region" description="Helical" evidence="7">
    <location>
        <begin position="12"/>
        <end position="30"/>
    </location>
</feature>
<protein>
    <recommendedName>
        <fullName evidence="8">Glycine transporter domain-containing protein</fullName>
    </recommendedName>
</protein>
<dbReference type="InterPro" id="IPR005115">
    <property type="entry name" value="Gly_transporter"/>
</dbReference>